<evidence type="ECO:0008006" key="3">
    <source>
        <dbReference type="Google" id="ProtNLM"/>
    </source>
</evidence>
<proteinExistence type="predicted"/>
<dbReference type="EMBL" id="JARBHB010000009">
    <property type="protein sequence ID" value="KAJ8875187.1"/>
    <property type="molecule type" value="Genomic_DNA"/>
</dbReference>
<dbReference type="Proteomes" id="UP001159363">
    <property type="component" value="Chromosome 8"/>
</dbReference>
<organism evidence="1 2">
    <name type="scientific">Dryococelus australis</name>
    <dbReference type="NCBI Taxonomy" id="614101"/>
    <lineage>
        <taxon>Eukaryota</taxon>
        <taxon>Metazoa</taxon>
        <taxon>Ecdysozoa</taxon>
        <taxon>Arthropoda</taxon>
        <taxon>Hexapoda</taxon>
        <taxon>Insecta</taxon>
        <taxon>Pterygota</taxon>
        <taxon>Neoptera</taxon>
        <taxon>Polyneoptera</taxon>
        <taxon>Phasmatodea</taxon>
        <taxon>Verophasmatodea</taxon>
        <taxon>Anareolatae</taxon>
        <taxon>Phasmatidae</taxon>
        <taxon>Eurycanthinae</taxon>
        <taxon>Dryococelus</taxon>
    </lineage>
</organism>
<sequence>MEDAFSVSGFSNWKNATHKLAELSYKQKATLLRKMFSQTSTEQMKASICLEKIVASIGFLAKQGHSFRGHDSDSGNLFELINLRCEDSLELKQWMAIN</sequence>
<keyword evidence="2" id="KW-1185">Reference proteome</keyword>
<evidence type="ECO:0000313" key="1">
    <source>
        <dbReference type="EMBL" id="KAJ8875187.1"/>
    </source>
</evidence>
<accession>A0ABQ9GT41</accession>
<protein>
    <recommendedName>
        <fullName evidence="3">DUF4371 domain-containing protein</fullName>
    </recommendedName>
</protein>
<evidence type="ECO:0000313" key="2">
    <source>
        <dbReference type="Proteomes" id="UP001159363"/>
    </source>
</evidence>
<reference evidence="1 2" key="1">
    <citation type="submission" date="2023-02" db="EMBL/GenBank/DDBJ databases">
        <title>LHISI_Scaffold_Assembly.</title>
        <authorList>
            <person name="Stuart O.P."/>
            <person name="Cleave R."/>
            <person name="Magrath M.J.L."/>
            <person name="Mikheyev A.S."/>
        </authorList>
    </citation>
    <scope>NUCLEOTIDE SEQUENCE [LARGE SCALE GENOMIC DNA]</scope>
    <source>
        <strain evidence="1">Daus_M_001</strain>
        <tissue evidence="1">Leg muscle</tissue>
    </source>
</reference>
<name>A0ABQ9GT41_9NEOP</name>
<comment type="caution">
    <text evidence="1">The sequence shown here is derived from an EMBL/GenBank/DDBJ whole genome shotgun (WGS) entry which is preliminary data.</text>
</comment>
<gene>
    <name evidence="1" type="ORF">PR048_023082</name>
</gene>